<reference evidence="3 4" key="1">
    <citation type="journal article" date="2018" name="Nat. Ecol. Evol.">
        <title>Pezizomycetes genomes reveal the molecular basis of ectomycorrhizal truffle lifestyle.</title>
        <authorList>
            <person name="Murat C."/>
            <person name="Payen T."/>
            <person name="Noel B."/>
            <person name="Kuo A."/>
            <person name="Morin E."/>
            <person name="Chen J."/>
            <person name="Kohler A."/>
            <person name="Krizsan K."/>
            <person name="Balestrini R."/>
            <person name="Da Silva C."/>
            <person name="Montanini B."/>
            <person name="Hainaut M."/>
            <person name="Levati E."/>
            <person name="Barry K.W."/>
            <person name="Belfiori B."/>
            <person name="Cichocki N."/>
            <person name="Clum A."/>
            <person name="Dockter R.B."/>
            <person name="Fauchery L."/>
            <person name="Guy J."/>
            <person name="Iotti M."/>
            <person name="Le Tacon F."/>
            <person name="Lindquist E.A."/>
            <person name="Lipzen A."/>
            <person name="Malagnac F."/>
            <person name="Mello A."/>
            <person name="Molinier V."/>
            <person name="Miyauchi S."/>
            <person name="Poulain J."/>
            <person name="Riccioni C."/>
            <person name="Rubini A."/>
            <person name="Sitrit Y."/>
            <person name="Splivallo R."/>
            <person name="Traeger S."/>
            <person name="Wang M."/>
            <person name="Zifcakova L."/>
            <person name="Wipf D."/>
            <person name="Zambonelli A."/>
            <person name="Paolocci F."/>
            <person name="Nowrousian M."/>
            <person name="Ottonello S."/>
            <person name="Baldrian P."/>
            <person name="Spatafora J.W."/>
            <person name="Henrissat B."/>
            <person name="Nagy L.G."/>
            <person name="Aury J.M."/>
            <person name="Wincker P."/>
            <person name="Grigoriev I.V."/>
            <person name="Bonfante P."/>
            <person name="Martin F.M."/>
        </authorList>
    </citation>
    <scope>NUCLEOTIDE SEQUENCE [LARGE SCALE GENOMIC DNA]</scope>
    <source>
        <strain evidence="3 4">RN42</strain>
    </source>
</reference>
<keyword evidence="4" id="KW-1185">Reference proteome</keyword>
<feature type="region of interest" description="Disordered" evidence="2">
    <location>
        <begin position="124"/>
        <end position="185"/>
    </location>
</feature>
<accession>A0A3N4IF28</accession>
<keyword evidence="1" id="KW-0175">Coiled coil</keyword>
<feature type="compositionally biased region" description="Acidic residues" evidence="2">
    <location>
        <begin position="145"/>
        <end position="177"/>
    </location>
</feature>
<feature type="coiled-coil region" evidence="1">
    <location>
        <begin position="455"/>
        <end position="483"/>
    </location>
</feature>
<proteinExistence type="predicted"/>
<dbReference type="Proteomes" id="UP000275078">
    <property type="component" value="Unassembled WGS sequence"/>
</dbReference>
<evidence type="ECO:0000256" key="1">
    <source>
        <dbReference type="SAM" id="Coils"/>
    </source>
</evidence>
<organism evidence="3 4">
    <name type="scientific">Ascobolus immersus RN42</name>
    <dbReference type="NCBI Taxonomy" id="1160509"/>
    <lineage>
        <taxon>Eukaryota</taxon>
        <taxon>Fungi</taxon>
        <taxon>Dikarya</taxon>
        <taxon>Ascomycota</taxon>
        <taxon>Pezizomycotina</taxon>
        <taxon>Pezizomycetes</taxon>
        <taxon>Pezizales</taxon>
        <taxon>Ascobolaceae</taxon>
        <taxon>Ascobolus</taxon>
    </lineage>
</organism>
<dbReference type="AlphaFoldDB" id="A0A3N4IF28"/>
<protein>
    <submittedName>
        <fullName evidence="3">Uncharacterized protein</fullName>
    </submittedName>
</protein>
<name>A0A3N4IF28_ASCIM</name>
<evidence type="ECO:0000313" key="3">
    <source>
        <dbReference type="EMBL" id="RPA84206.1"/>
    </source>
</evidence>
<dbReference type="EMBL" id="ML119660">
    <property type="protein sequence ID" value="RPA84206.1"/>
    <property type="molecule type" value="Genomic_DNA"/>
</dbReference>
<feature type="compositionally biased region" description="Polar residues" evidence="2">
    <location>
        <begin position="129"/>
        <end position="139"/>
    </location>
</feature>
<evidence type="ECO:0000256" key="2">
    <source>
        <dbReference type="SAM" id="MobiDB-lite"/>
    </source>
</evidence>
<evidence type="ECO:0000313" key="4">
    <source>
        <dbReference type="Proteomes" id="UP000275078"/>
    </source>
</evidence>
<gene>
    <name evidence="3" type="ORF">BJ508DRAFT_304028</name>
</gene>
<sequence>MDPTYACGAPLAFRCLLPFWKLPSPAVLYSTYPLWASTPDAGAEPTPRSRLANGLRIEPDSQVHHVGLSSGKEKEIRSPPLCALVQEIPARNPGLGGRFANHRQQEARERLLLLLAPTALRAKTPGAMQPSTSQSALQSDGQGLLEEEEEGQDGEGEEDDEQEEPKDGDDQAGEEDDDGKREPEELSVETILRQFEEYLQHLFSTATGARFEGPDSIPIDRRRLYSLLTKALSMTAAEGVQKDFDIPYKEMAADPPLVELLVAVFTVLAPPKTAQCFETGTPKAEDIIASWSDANDCPQAGVYIQVIRHLIPDETGKLWSIYIGSTLREICIRMQEHMDAADEAQELPDSSVGRNEHYKRIVDNGGNANVENRVMLSVPCQSGCSLPPAIERLCLYWLVRIAGTAYLILFDGYMPSRPGSIGTFPFPPVTDQEWAPTHAAANDDRLRWLAEQLSAEEALRLMKAAEQRRKRAAEREAEKKTAELRLRQTVEHFLWQRSRYEVCKAVALASEELLDRAVGLRMTSAEFNAYLTISQLAPVTRVELVTALQVGEAIAGGVDSRDAAIAERRRQEQLYLTERETKLKKAAFEVATRAMACGMIN</sequence>
<dbReference type="STRING" id="1160509.A0A3N4IF28"/>